<comment type="caution">
    <text evidence="1">The sequence shown here is derived from an EMBL/GenBank/DDBJ whole genome shotgun (WGS) entry which is preliminary data.</text>
</comment>
<sequence>MDEIRAHILRDGPWCFTDVLLVVKPGCKALAMAPGLFTHCDFCVHVIGLLRERYTLDVGKELGEVFGELYKVRSDGDEMLSRVVTGETIDCRDMDEAGEDVAYRSRGGAVVGLTAGDTCSDALSIVGRKGREKGVKVWG</sequence>
<organism evidence="1 2">
    <name type="scientific">Catharanthus roseus</name>
    <name type="common">Madagascar periwinkle</name>
    <name type="synonym">Vinca rosea</name>
    <dbReference type="NCBI Taxonomy" id="4058"/>
    <lineage>
        <taxon>Eukaryota</taxon>
        <taxon>Viridiplantae</taxon>
        <taxon>Streptophyta</taxon>
        <taxon>Embryophyta</taxon>
        <taxon>Tracheophyta</taxon>
        <taxon>Spermatophyta</taxon>
        <taxon>Magnoliopsida</taxon>
        <taxon>eudicotyledons</taxon>
        <taxon>Gunneridae</taxon>
        <taxon>Pentapetalae</taxon>
        <taxon>asterids</taxon>
        <taxon>lamiids</taxon>
        <taxon>Gentianales</taxon>
        <taxon>Apocynaceae</taxon>
        <taxon>Rauvolfioideae</taxon>
        <taxon>Vinceae</taxon>
        <taxon>Catharanthinae</taxon>
        <taxon>Catharanthus</taxon>
    </lineage>
</organism>
<dbReference type="Proteomes" id="UP001060085">
    <property type="component" value="Linkage Group LG02"/>
</dbReference>
<evidence type="ECO:0000313" key="2">
    <source>
        <dbReference type="Proteomes" id="UP001060085"/>
    </source>
</evidence>
<protein>
    <submittedName>
        <fullName evidence="1">Uncharacterized protein</fullName>
    </submittedName>
</protein>
<evidence type="ECO:0000313" key="1">
    <source>
        <dbReference type="EMBL" id="KAI5677997.1"/>
    </source>
</evidence>
<dbReference type="EMBL" id="CM044702">
    <property type="protein sequence ID" value="KAI5677997.1"/>
    <property type="molecule type" value="Genomic_DNA"/>
</dbReference>
<keyword evidence="2" id="KW-1185">Reference proteome</keyword>
<reference evidence="2" key="1">
    <citation type="journal article" date="2023" name="Nat. Plants">
        <title>Single-cell RNA sequencing provides a high-resolution roadmap for understanding the multicellular compartmentation of specialized metabolism.</title>
        <authorList>
            <person name="Sun S."/>
            <person name="Shen X."/>
            <person name="Li Y."/>
            <person name="Li Y."/>
            <person name="Wang S."/>
            <person name="Li R."/>
            <person name="Zhang H."/>
            <person name="Shen G."/>
            <person name="Guo B."/>
            <person name="Wei J."/>
            <person name="Xu J."/>
            <person name="St-Pierre B."/>
            <person name="Chen S."/>
            <person name="Sun C."/>
        </authorList>
    </citation>
    <scope>NUCLEOTIDE SEQUENCE [LARGE SCALE GENOMIC DNA]</scope>
</reference>
<gene>
    <name evidence="1" type="ORF">M9H77_08947</name>
</gene>
<proteinExistence type="predicted"/>
<accession>A0ACC0BZH8</accession>
<name>A0ACC0BZH8_CATRO</name>